<dbReference type="SUPFAM" id="SSF51445">
    <property type="entry name" value="(Trans)glycosidases"/>
    <property type="match status" value="1"/>
</dbReference>
<reference evidence="6 7" key="1">
    <citation type="submission" date="2018-04" db="EMBL/GenBank/DDBJ databases">
        <title>Genomic Encyclopedia of Type Strains, Phase IV (KMG-IV): sequencing the most valuable type-strain genomes for metagenomic binning, comparative biology and taxonomic classification.</title>
        <authorList>
            <person name="Goeker M."/>
        </authorList>
    </citation>
    <scope>NUCLEOTIDE SEQUENCE [LARGE SCALE GENOMIC DNA]</scope>
    <source>
        <strain evidence="6 7">DSM 45771</strain>
    </source>
</reference>
<dbReference type="InterPro" id="IPR017853">
    <property type="entry name" value="GH"/>
</dbReference>
<dbReference type="Gene3D" id="3.20.20.80">
    <property type="entry name" value="Glycosidases"/>
    <property type="match status" value="1"/>
</dbReference>
<dbReference type="PANTHER" id="PTHR12631">
    <property type="entry name" value="ALPHA-L-IDURONIDASE"/>
    <property type="match status" value="1"/>
</dbReference>
<comment type="caution">
    <text evidence="6">The sequence shown here is derived from an EMBL/GenBank/DDBJ whole genome shotgun (WGS) entry which is preliminary data.</text>
</comment>
<dbReference type="GO" id="GO:0004553">
    <property type="term" value="F:hydrolase activity, hydrolyzing O-glycosyl compounds"/>
    <property type="evidence" value="ECO:0007669"/>
    <property type="project" value="TreeGrafter"/>
</dbReference>
<sequence>MKTSSTTPLLLVLVLVLVGCASAAGSDEQNELGWGMTHTQWGIDQRTPEAIASMTAQLTARPMVQAQSIMGWGVGNPEPAPGEFDFASLDGRMSFIRRSGGIPVITLCCAPDWMKGGEEGETDWSRLEVAPSPEHYQDFADLAAEVARRYPDVRHFMVWNEFKGFFNESTNTWDGEAYTELYNAVYDAVKQVNPANQIGGPYLDMAAPPPGLSLSPSSLAGSWGQVDPRTLNAFDTWAREKRGADFVVVDGIATVEEGAPDRVTALAKLSAVSEWVRQRVDLPLWWAEWYVEPRGAGWSPATRTAMNTAALVQFVRSDVATALFWNSAPSASSPTDLWTADGQPLPFLAVLQSFNEWFPPGTPLQELGTAPPLFTLASPRMVVLVNVGDQSATATVDGTTVTLAPDEVRWVARDTS</sequence>
<evidence type="ECO:0000256" key="1">
    <source>
        <dbReference type="ARBA" id="ARBA00008875"/>
    </source>
</evidence>
<keyword evidence="2 6" id="KW-0378">Hydrolase</keyword>
<gene>
    <name evidence="6" type="ORF">C8D89_11749</name>
</gene>
<name>A0A2U1EXF8_9PSEU</name>
<evidence type="ECO:0000259" key="5">
    <source>
        <dbReference type="Pfam" id="PF01229"/>
    </source>
</evidence>
<evidence type="ECO:0000256" key="3">
    <source>
        <dbReference type="ARBA" id="ARBA00023295"/>
    </source>
</evidence>
<evidence type="ECO:0000256" key="2">
    <source>
        <dbReference type="ARBA" id="ARBA00022801"/>
    </source>
</evidence>
<keyword evidence="4" id="KW-0732">Signal</keyword>
<evidence type="ECO:0000256" key="4">
    <source>
        <dbReference type="SAM" id="SignalP"/>
    </source>
</evidence>
<protein>
    <submittedName>
        <fullName evidence="6">Glycosyl hydrolase family 39</fullName>
    </submittedName>
</protein>
<evidence type="ECO:0000313" key="7">
    <source>
        <dbReference type="Proteomes" id="UP000245639"/>
    </source>
</evidence>
<accession>A0A2U1EXF8</accession>
<dbReference type="InterPro" id="IPR051923">
    <property type="entry name" value="Glycosyl_Hydrolase_39"/>
</dbReference>
<proteinExistence type="inferred from homology"/>
<dbReference type="Pfam" id="PF01229">
    <property type="entry name" value="Glyco_hydro_39"/>
    <property type="match status" value="1"/>
</dbReference>
<organism evidence="6 7">
    <name type="scientific">Actinomycetospora cinnamomea</name>
    <dbReference type="NCBI Taxonomy" id="663609"/>
    <lineage>
        <taxon>Bacteria</taxon>
        <taxon>Bacillati</taxon>
        <taxon>Actinomycetota</taxon>
        <taxon>Actinomycetes</taxon>
        <taxon>Pseudonocardiales</taxon>
        <taxon>Pseudonocardiaceae</taxon>
        <taxon>Actinomycetospora</taxon>
    </lineage>
</organism>
<dbReference type="RefSeq" id="WP_116710587.1">
    <property type="nucleotide sequence ID" value="NZ_QEKW01000017.1"/>
</dbReference>
<dbReference type="PANTHER" id="PTHR12631:SF10">
    <property type="entry name" value="BETA-XYLOSIDASE-LIKE PROTEIN-RELATED"/>
    <property type="match status" value="1"/>
</dbReference>
<keyword evidence="3" id="KW-0326">Glycosidase</keyword>
<comment type="similarity">
    <text evidence="1">Belongs to the glycosyl hydrolase 39 family.</text>
</comment>
<feature type="signal peptide" evidence="4">
    <location>
        <begin position="1"/>
        <end position="23"/>
    </location>
</feature>
<feature type="domain" description="Glycosyl hydrolases family 39 N-terminal catalytic" evidence="5">
    <location>
        <begin position="84"/>
        <end position="210"/>
    </location>
</feature>
<dbReference type="PROSITE" id="PS51257">
    <property type="entry name" value="PROKAR_LIPOPROTEIN"/>
    <property type="match status" value="1"/>
</dbReference>
<dbReference type="AlphaFoldDB" id="A0A2U1EXF8"/>
<dbReference type="InterPro" id="IPR049166">
    <property type="entry name" value="GH39_cat"/>
</dbReference>
<dbReference type="OrthoDB" id="3500494at2"/>
<evidence type="ECO:0000313" key="6">
    <source>
        <dbReference type="EMBL" id="PVZ04596.1"/>
    </source>
</evidence>
<dbReference type="EMBL" id="QEKW01000017">
    <property type="protein sequence ID" value="PVZ04596.1"/>
    <property type="molecule type" value="Genomic_DNA"/>
</dbReference>
<feature type="chain" id="PRO_5015545983" evidence="4">
    <location>
        <begin position="24"/>
        <end position="416"/>
    </location>
</feature>
<keyword evidence="7" id="KW-1185">Reference proteome</keyword>
<dbReference type="Proteomes" id="UP000245639">
    <property type="component" value="Unassembled WGS sequence"/>
</dbReference>